<evidence type="ECO:0000256" key="8">
    <source>
        <dbReference type="ARBA" id="ARBA00022824"/>
    </source>
</evidence>
<proteinExistence type="inferred from homology"/>
<feature type="transmembrane region" description="Helical" evidence="15">
    <location>
        <begin position="512"/>
        <end position="532"/>
    </location>
</feature>
<evidence type="ECO:0000256" key="9">
    <source>
        <dbReference type="ARBA" id="ARBA00022833"/>
    </source>
</evidence>
<feature type="domain" description="Endoplasmic reticulum metallopeptidase 1/1-A TM" evidence="18">
    <location>
        <begin position="410"/>
        <end position="624"/>
    </location>
</feature>
<evidence type="ECO:0000313" key="20">
    <source>
        <dbReference type="Proteomes" id="UP000663880"/>
    </source>
</evidence>
<dbReference type="Pfam" id="PF22248">
    <property type="entry name" value="ERMP1_C"/>
    <property type="match status" value="1"/>
</dbReference>
<evidence type="ECO:0000256" key="15">
    <source>
        <dbReference type="SAM" id="Phobius"/>
    </source>
</evidence>
<evidence type="ECO:0000256" key="3">
    <source>
        <dbReference type="ARBA" id="ARBA00010918"/>
    </source>
</evidence>
<feature type="transmembrane region" description="Helical" evidence="15">
    <location>
        <begin position="368"/>
        <end position="386"/>
    </location>
</feature>
<name>A0A821TGV1_9NEOP</name>
<evidence type="ECO:0000259" key="18">
    <source>
        <dbReference type="Pfam" id="PF22249"/>
    </source>
</evidence>
<evidence type="ECO:0000256" key="12">
    <source>
        <dbReference type="ARBA" id="ARBA00023136"/>
    </source>
</evidence>
<evidence type="ECO:0000256" key="4">
    <source>
        <dbReference type="ARBA" id="ARBA00022670"/>
    </source>
</evidence>
<organism evidence="19 20">
    <name type="scientific">Pieris macdunnoughi</name>
    <dbReference type="NCBI Taxonomy" id="345717"/>
    <lineage>
        <taxon>Eukaryota</taxon>
        <taxon>Metazoa</taxon>
        <taxon>Ecdysozoa</taxon>
        <taxon>Arthropoda</taxon>
        <taxon>Hexapoda</taxon>
        <taxon>Insecta</taxon>
        <taxon>Pterygota</taxon>
        <taxon>Neoptera</taxon>
        <taxon>Endopterygota</taxon>
        <taxon>Lepidoptera</taxon>
        <taxon>Glossata</taxon>
        <taxon>Ditrysia</taxon>
        <taxon>Papilionoidea</taxon>
        <taxon>Pieridae</taxon>
        <taxon>Pierinae</taxon>
        <taxon>Pieris</taxon>
    </lineage>
</organism>
<dbReference type="GO" id="GO:0046872">
    <property type="term" value="F:metal ion binding"/>
    <property type="evidence" value="ECO:0007669"/>
    <property type="project" value="UniProtKB-KW"/>
</dbReference>
<keyword evidence="13" id="KW-0325">Glycoprotein</keyword>
<feature type="transmembrane region" description="Helical" evidence="15">
    <location>
        <begin position="407"/>
        <end position="432"/>
    </location>
</feature>
<dbReference type="InterPro" id="IPR045175">
    <property type="entry name" value="M28_fam"/>
</dbReference>
<evidence type="ECO:0000259" key="17">
    <source>
        <dbReference type="Pfam" id="PF22248"/>
    </source>
</evidence>
<feature type="domain" description="Peptidase M28" evidence="16">
    <location>
        <begin position="148"/>
        <end position="331"/>
    </location>
</feature>
<evidence type="ECO:0000256" key="2">
    <source>
        <dbReference type="ARBA" id="ARBA00004477"/>
    </source>
</evidence>
<dbReference type="InterPro" id="IPR053973">
    <property type="entry name" value="ERMP1-like_C"/>
</dbReference>
<sequence>MDAEVVKENVWQAGSVKTRWVVLAALCSCVAVLVAAVCDQSLPTPLDRSAPKDRFIAEIAYEHLVNLTSIGPRVAGSYENEVAAVKVLVNAARGIQAAASAHNRVEFDVFRASGAFSLTFIDGMSNIYRDVQSVVIRVRGAGGESRSTRRSALLLNCHYDTVPDSPGASDDGAGCAVVLETLRALAASPHPLRHDVVGLLNGAEENIMQASHAFVTTHRWAKSLRAFINIEACGAGGREILFQAGPNDPWMLEVYAGAVPHPFASSLAQEMFESGLIPADTDFRIFRDFANISGVDLAWNSNGYVYHTSLDTADKVPLATLQRTGDNVLALTHGLLSNERLEAAAERTRAPVYFDVVGRVVILARAPAAFVATILALATVVLKLYLSATQAKQLYIPRMRWMRVVGRALLSVTLAQCCGLAASIAVALVLHVGGARLAFYSRPWLLIPLYSVPAVVASWWDARLTWGKAQRGGGVATIARGEWTLRAWHDALCLAAAILLAAGASLGLRSAFVVFLWTLPAGADVICVLLGVQGAPRVVCGAFAAALPALQTAYLAVASLNMFVPVMGRAGTSPLPPDVIMAVLVGALTLTLFSWMLPLVVAAKQPQKLIRLGWAVTLCTVVLVLCTPLGFPYSEARPQRFMVFHTRRTEHSHTPTDTLLYWLPALDANTPQSVYAHVPEVAYAPAACSDKLYCGAPYYLPVISLVARGHELPALEEPKTSLNASAEVIGEGPSRDLKLKLHGPNHIVVILSPVTGFISWCQTGEFRIIPQPGPEWNNRQTYFLSLHDALSPAPWELLCRIESHVNGSKWVDISVAGHSMSGESKHSEAHAQLLSRFPNWSAVTGWGVHLHLFSL</sequence>
<keyword evidence="12 15" id="KW-0472">Membrane</keyword>
<evidence type="ECO:0000256" key="14">
    <source>
        <dbReference type="ARBA" id="ARBA00078796"/>
    </source>
</evidence>
<evidence type="ECO:0000256" key="10">
    <source>
        <dbReference type="ARBA" id="ARBA00022989"/>
    </source>
</evidence>
<keyword evidence="10 15" id="KW-1133">Transmembrane helix</keyword>
<dbReference type="CDD" id="cd03875">
    <property type="entry name" value="M28_Fxna_like"/>
    <property type="match status" value="1"/>
</dbReference>
<evidence type="ECO:0000256" key="5">
    <source>
        <dbReference type="ARBA" id="ARBA00022692"/>
    </source>
</evidence>
<feature type="domain" description="Endoplasmic reticulum metallopeptidase 1-like C-terminal" evidence="17">
    <location>
        <begin position="637"/>
        <end position="852"/>
    </location>
</feature>
<dbReference type="EMBL" id="CAJOBZ010000025">
    <property type="protein sequence ID" value="CAF4876298.1"/>
    <property type="molecule type" value="Genomic_DNA"/>
</dbReference>
<evidence type="ECO:0000256" key="1">
    <source>
        <dbReference type="ARBA" id="ARBA00001947"/>
    </source>
</evidence>
<accession>A0A821TGV1</accession>
<comment type="subcellular location">
    <subcellularLocation>
        <location evidence="2">Endoplasmic reticulum membrane</location>
        <topology evidence="2">Multi-pass membrane protein</topology>
    </subcellularLocation>
</comment>
<dbReference type="GO" id="GO:0006508">
    <property type="term" value="P:proteolysis"/>
    <property type="evidence" value="ECO:0007669"/>
    <property type="project" value="UniProtKB-KW"/>
</dbReference>
<dbReference type="Pfam" id="PF04389">
    <property type="entry name" value="Peptidase_M28"/>
    <property type="match status" value="1"/>
</dbReference>
<dbReference type="GO" id="GO:0005789">
    <property type="term" value="C:endoplasmic reticulum membrane"/>
    <property type="evidence" value="ECO:0007669"/>
    <property type="project" value="UniProtKB-SubCell"/>
</dbReference>
<dbReference type="PANTHER" id="PTHR12147">
    <property type="entry name" value="METALLOPEPTIDASE M28 FAMILY MEMBER"/>
    <property type="match status" value="1"/>
</dbReference>
<keyword evidence="5 15" id="KW-0812">Transmembrane</keyword>
<dbReference type="AlphaFoldDB" id="A0A821TGV1"/>
<feature type="transmembrane region" description="Helical" evidence="15">
    <location>
        <begin position="444"/>
        <end position="466"/>
    </location>
</feature>
<evidence type="ECO:0000256" key="11">
    <source>
        <dbReference type="ARBA" id="ARBA00023049"/>
    </source>
</evidence>
<dbReference type="SUPFAM" id="SSF53187">
    <property type="entry name" value="Zn-dependent exopeptidases"/>
    <property type="match status" value="1"/>
</dbReference>
<dbReference type="InterPro" id="IPR048024">
    <property type="entry name" value="Fxna-like_M28_dom"/>
</dbReference>
<feature type="transmembrane region" description="Helical" evidence="15">
    <location>
        <begin position="612"/>
        <end position="631"/>
    </location>
</feature>
<comment type="similarity">
    <text evidence="3">Belongs to the peptidase M28 family.</text>
</comment>
<comment type="caution">
    <text evidence="19">The sequence shown here is derived from an EMBL/GenBank/DDBJ whole genome shotgun (WGS) entry which is preliminary data.</text>
</comment>
<dbReference type="FunFam" id="3.40.630.10:FF:000008">
    <property type="entry name" value="Endoplasmic reticulum metallopeptidase 1"/>
    <property type="match status" value="1"/>
</dbReference>
<dbReference type="GO" id="GO:0008235">
    <property type="term" value="F:metalloexopeptidase activity"/>
    <property type="evidence" value="ECO:0007669"/>
    <property type="project" value="InterPro"/>
</dbReference>
<dbReference type="OrthoDB" id="76293at2759"/>
<dbReference type="Proteomes" id="UP000663880">
    <property type="component" value="Unassembled WGS sequence"/>
</dbReference>
<keyword evidence="9" id="KW-0862">Zinc</keyword>
<feature type="transmembrane region" description="Helical" evidence="15">
    <location>
        <begin position="539"/>
        <end position="559"/>
    </location>
</feature>
<evidence type="ECO:0000313" key="19">
    <source>
        <dbReference type="EMBL" id="CAF4876298.1"/>
    </source>
</evidence>
<keyword evidence="20" id="KW-1185">Reference proteome</keyword>
<dbReference type="InterPro" id="IPR053974">
    <property type="entry name" value="ERMP1_1-A_TM"/>
</dbReference>
<evidence type="ECO:0000256" key="13">
    <source>
        <dbReference type="ARBA" id="ARBA00023180"/>
    </source>
</evidence>
<evidence type="ECO:0000256" key="7">
    <source>
        <dbReference type="ARBA" id="ARBA00022801"/>
    </source>
</evidence>
<keyword evidence="11" id="KW-0482">Metalloprotease</keyword>
<dbReference type="Gene3D" id="3.40.630.10">
    <property type="entry name" value="Zn peptidases"/>
    <property type="match status" value="1"/>
</dbReference>
<keyword evidence="7" id="KW-0378">Hydrolase</keyword>
<feature type="transmembrane region" description="Helical" evidence="15">
    <location>
        <begin position="487"/>
        <end position="506"/>
    </location>
</feature>
<gene>
    <name evidence="19" type="ORF">PMACD_LOCUS9202</name>
</gene>
<reference evidence="19" key="1">
    <citation type="submission" date="2021-02" db="EMBL/GenBank/DDBJ databases">
        <authorList>
            <person name="Steward A R."/>
        </authorList>
    </citation>
    <scope>NUCLEOTIDE SEQUENCE</scope>
</reference>
<keyword evidence="6" id="KW-0479">Metal-binding</keyword>
<keyword evidence="4" id="KW-0645">Protease</keyword>
<evidence type="ECO:0000259" key="16">
    <source>
        <dbReference type="Pfam" id="PF04389"/>
    </source>
</evidence>
<evidence type="ECO:0000256" key="6">
    <source>
        <dbReference type="ARBA" id="ARBA00022723"/>
    </source>
</evidence>
<comment type="cofactor">
    <cofactor evidence="1">
        <name>Zn(2+)</name>
        <dbReference type="ChEBI" id="CHEBI:29105"/>
    </cofactor>
</comment>
<dbReference type="Pfam" id="PF22249">
    <property type="entry name" value="ERMP1-TM"/>
    <property type="match status" value="1"/>
</dbReference>
<feature type="transmembrane region" description="Helical" evidence="15">
    <location>
        <begin position="579"/>
        <end position="600"/>
    </location>
</feature>
<keyword evidence="8" id="KW-0256">Endoplasmic reticulum</keyword>
<dbReference type="InterPro" id="IPR007484">
    <property type="entry name" value="Peptidase_M28"/>
</dbReference>
<protein>
    <recommendedName>
        <fullName evidence="14">FXNA-like protease</fullName>
    </recommendedName>
</protein>
<dbReference type="PANTHER" id="PTHR12147:SF22">
    <property type="entry name" value="ENDOPLASMIC RETICULUM METALLOPEPTIDASE 1"/>
    <property type="match status" value="1"/>
</dbReference>
<feature type="transmembrane region" description="Helical" evidence="15">
    <location>
        <begin position="20"/>
        <end position="37"/>
    </location>
</feature>